<gene>
    <name evidence="2" type="ORF">DPMN_030180</name>
</gene>
<reference evidence="2" key="2">
    <citation type="submission" date="2020-11" db="EMBL/GenBank/DDBJ databases">
        <authorList>
            <person name="McCartney M.A."/>
            <person name="Auch B."/>
            <person name="Kono T."/>
            <person name="Mallez S."/>
            <person name="Becker A."/>
            <person name="Gohl D.M."/>
            <person name="Silverstein K.A.T."/>
            <person name="Koren S."/>
            <person name="Bechman K.B."/>
            <person name="Herman A."/>
            <person name="Abrahante J.E."/>
            <person name="Garbe J."/>
        </authorList>
    </citation>
    <scope>NUCLEOTIDE SEQUENCE</scope>
    <source>
        <strain evidence="2">Duluth1</strain>
        <tissue evidence="2">Whole animal</tissue>
    </source>
</reference>
<evidence type="ECO:0000256" key="1">
    <source>
        <dbReference type="SAM" id="Phobius"/>
    </source>
</evidence>
<keyword evidence="1" id="KW-1133">Transmembrane helix</keyword>
<sequence>MMKHSSTHYKDHQINPVLEDVSGDGDLYDLIDSCPSVSLGQNNNVFEGLVDDSDAKVGGDGDSVPVVGIDNVGDAGIDVLGDAGCLFVLPLFFVMGVCPVNRMFRTLPMTSRFRFSVLCPTLVAESRFAMSYVEICRTEGVDGGVAVHVFDGVSDFGGHVVSPVLGGLSGFGDEVAVHDQIENVS</sequence>
<name>A0A9D4LZG4_DREPO</name>
<proteinExistence type="predicted"/>
<keyword evidence="3" id="KW-1185">Reference proteome</keyword>
<comment type="caution">
    <text evidence="2">The sequence shown here is derived from an EMBL/GenBank/DDBJ whole genome shotgun (WGS) entry which is preliminary data.</text>
</comment>
<dbReference type="Proteomes" id="UP000828390">
    <property type="component" value="Unassembled WGS sequence"/>
</dbReference>
<evidence type="ECO:0000313" key="2">
    <source>
        <dbReference type="EMBL" id="KAH3867055.1"/>
    </source>
</evidence>
<evidence type="ECO:0000313" key="3">
    <source>
        <dbReference type="Proteomes" id="UP000828390"/>
    </source>
</evidence>
<dbReference type="AlphaFoldDB" id="A0A9D4LZG4"/>
<reference evidence="2" key="1">
    <citation type="journal article" date="2019" name="bioRxiv">
        <title>The Genome of the Zebra Mussel, Dreissena polymorpha: A Resource for Invasive Species Research.</title>
        <authorList>
            <person name="McCartney M.A."/>
            <person name="Auch B."/>
            <person name="Kono T."/>
            <person name="Mallez S."/>
            <person name="Zhang Y."/>
            <person name="Obille A."/>
            <person name="Becker A."/>
            <person name="Abrahante J.E."/>
            <person name="Garbe J."/>
            <person name="Badalamenti J.P."/>
            <person name="Herman A."/>
            <person name="Mangelson H."/>
            <person name="Liachko I."/>
            <person name="Sullivan S."/>
            <person name="Sone E.D."/>
            <person name="Koren S."/>
            <person name="Silverstein K.A.T."/>
            <person name="Beckman K.B."/>
            <person name="Gohl D.M."/>
        </authorList>
    </citation>
    <scope>NUCLEOTIDE SEQUENCE</scope>
    <source>
        <strain evidence="2">Duluth1</strain>
        <tissue evidence="2">Whole animal</tissue>
    </source>
</reference>
<dbReference type="EMBL" id="JAIWYP010000002">
    <property type="protein sequence ID" value="KAH3867055.1"/>
    <property type="molecule type" value="Genomic_DNA"/>
</dbReference>
<organism evidence="2 3">
    <name type="scientific">Dreissena polymorpha</name>
    <name type="common">Zebra mussel</name>
    <name type="synonym">Mytilus polymorpha</name>
    <dbReference type="NCBI Taxonomy" id="45954"/>
    <lineage>
        <taxon>Eukaryota</taxon>
        <taxon>Metazoa</taxon>
        <taxon>Spiralia</taxon>
        <taxon>Lophotrochozoa</taxon>
        <taxon>Mollusca</taxon>
        <taxon>Bivalvia</taxon>
        <taxon>Autobranchia</taxon>
        <taxon>Heteroconchia</taxon>
        <taxon>Euheterodonta</taxon>
        <taxon>Imparidentia</taxon>
        <taxon>Neoheterodontei</taxon>
        <taxon>Myida</taxon>
        <taxon>Dreissenoidea</taxon>
        <taxon>Dreissenidae</taxon>
        <taxon>Dreissena</taxon>
    </lineage>
</organism>
<keyword evidence="1" id="KW-0472">Membrane</keyword>
<keyword evidence="1" id="KW-0812">Transmembrane</keyword>
<accession>A0A9D4LZG4</accession>
<feature type="transmembrane region" description="Helical" evidence="1">
    <location>
        <begin position="86"/>
        <end position="104"/>
    </location>
</feature>
<protein>
    <submittedName>
        <fullName evidence="2">Uncharacterized protein</fullName>
    </submittedName>
</protein>